<dbReference type="EMBL" id="JADBGQ010000057">
    <property type="protein sequence ID" value="KAG5373980.1"/>
    <property type="molecule type" value="Genomic_DNA"/>
</dbReference>
<feature type="region of interest" description="Disordered" evidence="1">
    <location>
        <begin position="21"/>
        <end position="42"/>
    </location>
</feature>
<organism evidence="2 3">
    <name type="scientific">Brassica rapa subsp. trilocularis</name>
    <dbReference type="NCBI Taxonomy" id="1813537"/>
    <lineage>
        <taxon>Eukaryota</taxon>
        <taxon>Viridiplantae</taxon>
        <taxon>Streptophyta</taxon>
        <taxon>Embryophyta</taxon>
        <taxon>Tracheophyta</taxon>
        <taxon>Spermatophyta</taxon>
        <taxon>Magnoliopsida</taxon>
        <taxon>eudicotyledons</taxon>
        <taxon>Gunneridae</taxon>
        <taxon>Pentapetalae</taxon>
        <taxon>rosids</taxon>
        <taxon>malvids</taxon>
        <taxon>Brassicales</taxon>
        <taxon>Brassicaceae</taxon>
        <taxon>Brassiceae</taxon>
        <taxon>Brassica</taxon>
    </lineage>
</organism>
<proteinExistence type="predicted"/>
<sequence>MKVFGISQEGDKAMCIVRDSGTDRRSVPSTVRPLHTPKSSGSAQIKMCNVRASQVAQTPGEDFRNKHKLQLSPVQLSSLSPQAPAFEEVHKESDTCNSSTAKNVETKLLLVSVLSLRGSLNAYDPWSVTSLCKGSYTGSSAGVILGSLRVKVN</sequence>
<evidence type="ECO:0000313" key="2">
    <source>
        <dbReference type="EMBL" id="KAG5373980.1"/>
    </source>
</evidence>
<gene>
    <name evidence="2" type="primary">SC191g500020.1_BraROA</name>
    <name evidence="2" type="ORF">IGI04_042700</name>
</gene>
<accession>A0ABQ7KHN7</accession>
<evidence type="ECO:0000313" key="3">
    <source>
        <dbReference type="Proteomes" id="UP000823674"/>
    </source>
</evidence>
<reference evidence="2 3" key="1">
    <citation type="submission" date="2021-03" db="EMBL/GenBank/DDBJ databases">
        <authorList>
            <person name="King G.J."/>
            <person name="Bancroft I."/>
            <person name="Baten A."/>
            <person name="Bloomfield J."/>
            <person name="Borpatragohain P."/>
            <person name="He Z."/>
            <person name="Irish N."/>
            <person name="Irwin J."/>
            <person name="Liu K."/>
            <person name="Mauleon R.P."/>
            <person name="Moore J."/>
            <person name="Morris R."/>
            <person name="Ostergaard L."/>
            <person name="Wang B."/>
            <person name="Wells R."/>
        </authorList>
    </citation>
    <scope>NUCLEOTIDE SEQUENCE [LARGE SCALE GENOMIC DNA]</scope>
    <source>
        <strain evidence="2">R-o-18</strain>
        <tissue evidence="2">Leaf</tissue>
    </source>
</reference>
<dbReference type="Proteomes" id="UP000823674">
    <property type="component" value="Unassembled WGS sequence"/>
</dbReference>
<name>A0ABQ7KHN7_BRACM</name>
<evidence type="ECO:0000256" key="1">
    <source>
        <dbReference type="SAM" id="MobiDB-lite"/>
    </source>
</evidence>
<keyword evidence="3" id="KW-1185">Reference proteome</keyword>
<protein>
    <submittedName>
        <fullName evidence="2">Uncharacterized protein</fullName>
    </submittedName>
</protein>
<comment type="caution">
    <text evidence="2">The sequence shown here is derived from an EMBL/GenBank/DDBJ whole genome shotgun (WGS) entry which is preliminary data.</text>
</comment>